<dbReference type="SUPFAM" id="SSF49599">
    <property type="entry name" value="TRAF domain-like"/>
    <property type="match status" value="2"/>
</dbReference>
<reference evidence="5" key="1">
    <citation type="journal article" date="2015" name="Sci. Rep.">
        <title>Tissue- and time-dependent transcription in Ixodes ricinus salivary glands and midguts when blood feeding on the vertebrate host.</title>
        <authorList>
            <person name="Kotsyfakis M."/>
            <person name="Schwarz A."/>
            <person name="Erhart J."/>
            <person name="Ribeiro J.M."/>
        </authorList>
    </citation>
    <scope>NUCLEOTIDE SEQUENCE</scope>
    <source>
        <tissue evidence="5">Salivary gland and midgut</tissue>
    </source>
</reference>
<keyword evidence="1 3" id="KW-0479">Metal-binding</keyword>
<sequence>MASFRVAGFSEVLDWRPMLFQEPIIAQRACVLCGVVYRKAVRLPCLHTLCIKCHALCVEKGGECPVDQQSFCEDDVERLEASLNYILKRKVACWNARSGCSFVGPAASLLDHYKECDFNVVPCCLCHSSVLQSNILEHLKSDCSIRQATGEPTSTPATQDFEDVSRACLEMKTAIGKISEDLLSLQTSLNQCSEDVRVEGARCKAQLEADTSRLTEQLKNHSTVCIARVTEAMQVVVQAATADYKEHVSNELRLLSHCRPKRVHWYIEGWADVKKKELQGGLLSLESPPRAVYGYTISQTIDLDLKNGGDRIGCYMRIHPGKQDLQLEWPFRKVYTVGVIHPKDQSNVISQMVKPGNCKDGFQQCFLRPKEKANFACGTRTLTTAEKLETGGFIQSNTLHLFLEIEP</sequence>
<dbReference type="Gene3D" id="3.30.40.10">
    <property type="entry name" value="Zinc/RING finger domain, C3HC4 (zinc finger)"/>
    <property type="match status" value="2"/>
</dbReference>
<protein>
    <submittedName>
        <fullName evidence="5">Putative activation of mapk involved in innate immune response</fullName>
    </submittedName>
</protein>
<dbReference type="PANTHER" id="PTHR10131">
    <property type="entry name" value="TNF RECEPTOR ASSOCIATED FACTOR"/>
    <property type="match status" value="1"/>
</dbReference>
<dbReference type="Gene3D" id="2.60.210.10">
    <property type="entry name" value="Apoptosis, Tumor Necrosis Factor Receptor Associated Protein 2, Chain A"/>
    <property type="match status" value="1"/>
</dbReference>
<dbReference type="PROSITE" id="PS50089">
    <property type="entry name" value="ZF_RING_2"/>
    <property type="match status" value="1"/>
</dbReference>
<dbReference type="GO" id="GO:0043122">
    <property type="term" value="P:regulation of canonical NF-kappaB signal transduction"/>
    <property type="evidence" value="ECO:0007669"/>
    <property type="project" value="TreeGrafter"/>
</dbReference>
<organism evidence="5">
    <name type="scientific">Ixodes ricinus</name>
    <name type="common">Common tick</name>
    <name type="synonym">Acarus ricinus</name>
    <dbReference type="NCBI Taxonomy" id="34613"/>
    <lineage>
        <taxon>Eukaryota</taxon>
        <taxon>Metazoa</taxon>
        <taxon>Ecdysozoa</taxon>
        <taxon>Arthropoda</taxon>
        <taxon>Chelicerata</taxon>
        <taxon>Arachnida</taxon>
        <taxon>Acari</taxon>
        <taxon>Parasitiformes</taxon>
        <taxon>Ixodida</taxon>
        <taxon>Ixodoidea</taxon>
        <taxon>Ixodidae</taxon>
        <taxon>Ixodinae</taxon>
        <taxon>Ixodes</taxon>
    </lineage>
</organism>
<dbReference type="EMBL" id="GANP01009177">
    <property type="protein sequence ID" value="JAB75291.1"/>
    <property type="molecule type" value="mRNA"/>
</dbReference>
<dbReference type="InterPro" id="IPR049342">
    <property type="entry name" value="TRAF1-6_MATH_dom"/>
</dbReference>
<evidence type="ECO:0000256" key="1">
    <source>
        <dbReference type="ARBA" id="ARBA00022771"/>
    </source>
</evidence>
<accession>V5IF25</accession>
<keyword evidence="1 3" id="KW-0863">Zinc-finger</keyword>
<evidence type="ECO:0000313" key="5">
    <source>
        <dbReference type="EMBL" id="JAB75291.1"/>
    </source>
</evidence>
<evidence type="ECO:0000259" key="4">
    <source>
        <dbReference type="PROSITE" id="PS50089"/>
    </source>
</evidence>
<dbReference type="InterPro" id="IPR013083">
    <property type="entry name" value="Znf_RING/FYVE/PHD"/>
</dbReference>
<keyword evidence="2" id="KW-0862">Zinc</keyword>
<dbReference type="AlphaFoldDB" id="V5IF25"/>
<dbReference type="InterPro" id="IPR008974">
    <property type="entry name" value="TRAF-like"/>
</dbReference>
<name>V5IF25_IXORI</name>
<dbReference type="PANTHER" id="PTHR10131:SF138">
    <property type="entry name" value="RE66324P"/>
    <property type="match status" value="1"/>
</dbReference>
<dbReference type="SUPFAM" id="SSF57850">
    <property type="entry name" value="RING/U-box"/>
    <property type="match status" value="1"/>
</dbReference>
<dbReference type="GO" id="GO:0005164">
    <property type="term" value="F:tumor necrosis factor receptor binding"/>
    <property type="evidence" value="ECO:0007669"/>
    <property type="project" value="TreeGrafter"/>
</dbReference>
<evidence type="ECO:0000256" key="2">
    <source>
        <dbReference type="ARBA" id="ARBA00022833"/>
    </source>
</evidence>
<dbReference type="Pfam" id="PF21355">
    <property type="entry name" value="TRAF-mep_MATH"/>
    <property type="match status" value="1"/>
</dbReference>
<evidence type="ECO:0000256" key="3">
    <source>
        <dbReference type="PROSITE-ProRule" id="PRU00175"/>
    </source>
</evidence>
<proteinExistence type="evidence at transcript level"/>
<dbReference type="GO" id="GO:0009898">
    <property type="term" value="C:cytoplasmic side of plasma membrane"/>
    <property type="evidence" value="ECO:0007669"/>
    <property type="project" value="TreeGrafter"/>
</dbReference>
<feature type="domain" description="RING-type" evidence="4">
    <location>
        <begin position="30"/>
        <end position="68"/>
    </location>
</feature>
<dbReference type="GO" id="GO:0008270">
    <property type="term" value="F:zinc ion binding"/>
    <property type="evidence" value="ECO:0007669"/>
    <property type="project" value="UniProtKB-KW"/>
</dbReference>
<dbReference type="InterPro" id="IPR001841">
    <property type="entry name" value="Znf_RING"/>
</dbReference>